<dbReference type="InterPro" id="IPR037171">
    <property type="entry name" value="NagB/RpiA_transferase-like"/>
</dbReference>
<dbReference type="EMBL" id="JAVRJZ010000008">
    <property type="protein sequence ID" value="KAK2719491.1"/>
    <property type="molecule type" value="Genomic_DNA"/>
</dbReference>
<reference evidence="2" key="1">
    <citation type="submission" date="2023-07" db="EMBL/GenBank/DDBJ databases">
        <title>Chromosome-level genome assembly of Artemia franciscana.</title>
        <authorList>
            <person name="Jo E."/>
        </authorList>
    </citation>
    <scope>NUCLEOTIDE SEQUENCE</scope>
    <source>
        <tissue evidence="2">Whole body</tissue>
    </source>
</reference>
<protein>
    <recommendedName>
        <fullName evidence="1">Glucosamine/galactosamine-6-phosphate isomerase domain-containing protein</fullName>
    </recommendedName>
</protein>
<gene>
    <name evidence="2" type="ORF">QYM36_005093</name>
</gene>
<proteinExistence type="predicted"/>
<dbReference type="PANTHER" id="PTHR11054:SF0">
    <property type="entry name" value="6-PHOSPHOGLUCONOLACTONASE"/>
    <property type="match status" value="1"/>
</dbReference>
<comment type="caution">
    <text evidence="2">The sequence shown here is derived from an EMBL/GenBank/DDBJ whole genome shotgun (WGS) entry which is preliminary data.</text>
</comment>
<evidence type="ECO:0000313" key="3">
    <source>
        <dbReference type="Proteomes" id="UP001187531"/>
    </source>
</evidence>
<feature type="domain" description="Glucosamine/galactosamine-6-phosphate isomerase" evidence="1">
    <location>
        <begin position="1"/>
        <end position="88"/>
    </location>
</feature>
<sequence length="104" mass="11568">MGPDGHTCSQFPDHPLLEEHERIVAPIEDSPKKQPCRVAFMFPLLNAAKLCVFALAGDSKSDMVARILQNQEDFPAGRVCPLIDTVLWLLDQRAASQLEIILKT</sequence>
<dbReference type="Gene3D" id="3.40.50.1360">
    <property type="match status" value="1"/>
</dbReference>
<dbReference type="SUPFAM" id="SSF100950">
    <property type="entry name" value="NagB/RpiA/CoA transferase-like"/>
    <property type="match status" value="1"/>
</dbReference>
<dbReference type="Pfam" id="PF01182">
    <property type="entry name" value="Glucosamine_iso"/>
    <property type="match status" value="1"/>
</dbReference>
<dbReference type="InterPro" id="IPR006148">
    <property type="entry name" value="Glc/Gal-6P_isomerase"/>
</dbReference>
<dbReference type="PANTHER" id="PTHR11054">
    <property type="entry name" value="6-PHOSPHOGLUCONOLACTONASE"/>
    <property type="match status" value="1"/>
</dbReference>
<dbReference type="GO" id="GO:0005975">
    <property type="term" value="P:carbohydrate metabolic process"/>
    <property type="evidence" value="ECO:0007669"/>
    <property type="project" value="InterPro"/>
</dbReference>
<evidence type="ECO:0000259" key="1">
    <source>
        <dbReference type="Pfam" id="PF01182"/>
    </source>
</evidence>
<organism evidence="2 3">
    <name type="scientific">Artemia franciscana</name>
    <name type="common">Brine shrimp</name>
    <name type="synonym">Artemia sanfranciscana</name>
    <dbReference type="NCBI Taxonomy" id="6661"/>
    <lineage>
        <taxon>Eukaryota</taxon>
        <taxon>Metazoa</taxon>
        <taxon>Ecdysozoa</taxon>
        <taxon>Arthropoda</taxon>
        <taxon>Crustacea</taxon>
        <taxon>Branchiopoda</taxon>
        <taxon>Anostraca</taxon>
        <taxon>Artemiidae</taxon>
        <taxon>Artemia</taxon>
    </lineage>
</organism>
<name>A0AA88I707_ARTSF</name>
<accession>A0AA88I707</accession>
<dbReference type="Proteomes" id="UP001187531">
    <property type="component" value="Unassembled WGS sequence"/>
</dbReference>
<evidence type="ECO:0000313" key="2">
    <source>
        <dbReference type="EMBL" id="KAK2719491.1"/>
    </source>
</evidence>
<keyword evidence="3" id="KW-1185">Reference proteome</keyword>
<dbReference type="AlphaFoldDB" id="A0AA88I707"/>
<dbReference type="InterPro" id="IPR039104">
    <property type="entry name" value="6PGL"/>
</dbReference>